<organism evidence="1">
    <name type="scientific">viral metagenome</name>
    <dbReference type="NCBI Taxonomy" id="1070528"/>
    <lineage>
        <taxon>unclassified sequences</taxon>
        <taxon>metagenomes</taxon>
        <taxon>organismal metagenomes</taxon>
    </lineage>
</organism>
<protein>
    <submittedName>
        <fullName evidence="1">Uncharacterized protein</fullName>
    </submittedName>
</protein>
<dbReference type="EMBL" id="MT141201">
    <property type="protein sequence ID" value="QJA56136.1"/>
    <property type="molecule type" value="Genomic_DNA"/>
</dbReference>
<proteinExistence type="predicted"/>
<reference evidence="1" key="1">
    <citation type="submission" date="2020-03" db="EMBL/GenBank/DDBJ databases">
        <title>The deep terrestrial virosphere.</title>
        <authorList>
            <person name="Holmfeldt K."/>
            <person name="Nilsson E."/>
            <person name="Simone D."/>
            <person name="Lopez-Fernandez M."/>
            <person name="Wu X."/>
            <person name="de Brujin I."/>
            <person name="Lundin D."/>
            <person name="Andersson A."/>
            <person name="Bertilsson S."/>
            <person name="Dopson M."/>
        </authorList>
    </citation>
    <scope>NUCLEOTIDE SEQUENCE</scope>
    <source>
        <strain evidence="1">MM415B01925</strain>
    </source>
</reference>
<dbReference type="InterPro" id="IPR011050">
    <property type="entry name" value="Pectin_lyase_fold/virulence"/>
</dbReference>
<gene>
    <name evidence="1" type="ORF">MM415B01925_0013</name>
</gene>
<evidence type="ECO:0000313" key="1">
    <source>
        <dbReference type="EMBL" id="QJA56136.1"/>
    </source>
</evidence>
<accession>A0A6M3IFD0</accession>
<name>A0A6M3IFD0_9ZZZZ</name>
<dbReference type="AlphaFoldDB" id="A0A6M3IFD0"/>
<dbReference type="SUPFAM" id="SSF51126">
    <property type="entry name" value="Pectin lyase-like"/>
    <property type="match status" value="1"/>
</dbReference>
<sequence length="547" mass="57908">MTQTITVKMYKDSGYYFVDATEVDQGAAGSGLSVKDIVDAIGTSKSATMVFGHTGTGNTTTYAFSTSEVIPSNIEVLVEEGAVISIATGVTITIGNFIDPGLSQVFSCTGTGTPVFSVGAVDWVYSEWFGALAESAGGGTADQAYINQAIVAAQNTKKVRLVAGYYDIASDILASYDDMILEGAGRTNTFLYISIANVASFTNGVIDMSGCSEPGIQIRDLCIKFEQTDSSSKGDITVYKPAIYAVGVPRFKINRARISLAYDGIDMTGNCGGTVIDDLELSCFNLGIEIDGALDEVFISHLRLWPFDMTANQDDIFFTLASVTGINVKRCDGLAITNSMFICGTGIDFDSGGAADSFTLVDNTNFDSYSQIEVDSNHIVLFNNCWFSKAANGFKCLDITDGNVHVSNSYFNIATSNQTVILYTGSDAAVQSTLTVTGCIFRTGAVDVTSIYCNENGAGVLLAHIHGNHFVRTTNTAYANPAIKFVNNVRGSIIGNSTVDKGTGSGEFMNIDTDDYLTVVGNAGVDMAINIPAPTNLQHSSNVPTAA</sequence>